<dbReference type="Proteomes" id="UP000248329">
    <property type="component" value="Unassembled WGS sequence"/>
</dbReference>
<gene>
    <name evidence="1" type="ORF">C4B59_00225</name>
</gene>
<evidence type="ECO:0000313" key="1">
    <source>
        <dbReference type="EMBL" id="PXF62080.1"/>
    </source>
</evidence>
<proteinExistence type="predicted"/>
<reference evidence="1" key="1">
    <citation type="submission" date="2018-01" db="EMBL/GenBank/DDBJ databases">
        <authorList>
            <person name="Krukenberg V."/>
        </authorList>
    </citation>
    <scope>NUCLEOTIDE SEQUENCE</scope>
    <source>
        <strain evidence="1">E20ANME2</strain>
    </source>
</reference>
<sequence length="72" mass="8537">MAKDSNKEDINFKRYTHEFISKREAHVLSEEIGYPIKFSSLAQKRELHSREDMEFNIAFNYRGAFAIDLRPV</sequence>
<evidence type="ECO:0000313" key="2">
    <source>
        <dbReference type="Proteomes" id="UP000248329"/>
    </source>
</evidence>
<accession>A0AC61L6V6</accession>
<comment type="caution">
    <text evidence="1">The sequence shown here is derived from an EMBL/GenBank/DDBJ whole genome shotgun (WGS) entry which is preliminary data.</text>
</comment>
<protein>
    <submittedName>
        <fullName evidence="1">Uncharacterized protein</fullName>
    </submittedName>
</protein>
<name>A0AC61L6V6_9EURY</name>
<organism evidence="1 2">
    <name type="scientific">Candidatus Methanogaster sp</name>
    <dbReference type="NCBI Taxonomy" id="3386292"/>
    <lineage>
        <taxon>Archaea</taxon>
        <taxon>Methanobacteriati</taxon>
        <taxon>Methanobacteriota</taxon>
        <taxon>Stenosarchaea group</taxon>
        <taxon>Methanomicrobia</taxon>
        <taxon>Methanosarcinales</taxon>
        <taxon>ANME-2 cluster</taxon>
        <taxon>Candidatus Methanogasteraceae</taxon>
        <taxon>Candidatus Methanogaster</taxon>
    </lineage>
</organism>
<dbReference type="EMBL" id="PQXF01000001">
    <property type="protein sequence ID" value="PXF62080.1"/>
    <property type="molecule type" value="Genomic_DNA"/>
</dbReference>